<name>A0A835PRP3_VANPL</name>
<sequence>MSFSRRFELFESALCGSKVPSLLPFPFEADDMALDEDVGFALDVLCPSPLKASLVDLPHIYSHCFDSWLLDRVSIPLLPFADVVRRAETELQLRSLSNRVAALEVGLERAGKTRDERLDRKYKWTAEIKGAVGEEASDRKYKLVAKATVGGERSVKWMTEVNGKGSYTFEASTVRAPASSATGKEKIKNAQEEKKKKKKQSLKPSTKLVEIEEQNPREIIIKKAFARRTLVKGKGKRKELSPQDAAVLIQLCFRAYLVRRSQIIRSLRDLAVAKAKLKEIRSLFHNLSYRRQISRDAEEHQRFTEKIIVLLLTVDSIQGPDYMVRAAKKSIIDELETMLDVVDPQPWGKLGFMKRRKFDLPEGGSIGKAMAMSVAKVVELLDDETGEAV</sequence>
<dbReference type="SUPFAM" id="SSF63491">
    <property type="entry name" value="BAG domain"/>
    <property type="match status" value="1"/>
</dbReference>
<protein>
    <recommendedName>
        <fullName evidence="3">BAG domain-containing protein</fullName>
    </recommendedName>
</protein>
<proteinExistence type="predicted"/>
<dbReference type="Pfam" id="PF02179">
    <property type="entry name" value="BAG"/>
    <property type="match status" value="1"/>
</dbReference>
<evidence type="ECO:0000313" key="5">
    <source>
        <dbReference type="Proteomes" id="UP000639772"/>
    </source>
</evidence>
<dbReference type="InterPro" id="IPR003103">
    <property type="entry name" value="BAG_domain"/>
</dbReference>
<dbReference type="InterPro" id="IPR040400">
    <property type="entry name" value="BAG5/6/7/8"/>
</dbReference>
<feature type="domain" description="BAG" evidence="3">
    <location>
        <begin position="277"/>
        <end position="343"/>
    </location>
</feature>
<evidence type="ECO:0000256" key="1">
    <source>
        <dbReference type="ARBA" id="ARBA00023186"/>
    </source>
</evidence>
<dbReference type="EMBL" id="JADCNM010000012">
    <property type="protein sequence ID" value="KAG0459020.1"/>
    <property type="molecule type" value="Genomic_DNA"/>
</dbReference>
<gene>
    <name evidence="4" type="ORF">HPP92_022148</name>
</gene>
<dbReference type="AlphaFoldDB" id="A0A835PRP3"/>
<keyword evidence="1" id="KW-0143">Chaperone</keyword>
<reference evidence="4 5" key="1">
    <citation type="journal article" date="2020" name="Nat. Food">
        <title>A phased Vanilla planifolia genome enables genetic improvement of flavour and production.</title>
        <authorList>
            <person name="Hasing T."/>
            <person name="Tang H."/>
            <person name="Brym M."/>
            <person name="Khazi F."/>
            <person name="Huang T."/>
            <person name="Chambers A.H."/>
        </authorList>
    </citation>
    <scope>NUCLEOTIDE SEQUENCE [LARGE SCALE GENOMIC DNA]</scope>
    <source>
        <tissue evidence="4">Leaf</tissue>
    </source>
</reference>
<dbReference type="OrthoDB" id="747353at2759"/>
<feature type="compositionally biased region" description="Basic and acidic residues" evidence="2">
    <location>
        <begin position="183"/>
        <end position="194"/>
    </location>
</feature>
<feature type="region of interest" description="Disordered" evidence="2">
    <location>
        <begin position="174"/>
        <end position="207"/>
    </location>
</feature>
<dbReference type="Proteomes" id="UP000639772">
    <property type="component" value="Chromosome 12"/>
</dbReference>
<dbReference type="GO" id="GO:0051087">
    <property type="term" value="F:protein-folding chaperone binding"/>
    <property type="evidence" value="ECO:0007669"/>
    <property type="project" value="InterPro"/>
</dbReference>
<evidence type="ECO:0000256" key="2">
    <source>
        <dbReference type="SAM" id="MobiDB-lite"/>
    </source>
</evidence>
<dbReference type="PANTHER" id="PTHR33322:SF3">
    <property type="entry name" value="BAG FAMILY MOLECULAR CHAPERONE REGULATOR 7"/>
    <property type="match status" value="1"/>
</dbReference>
<dbReference type="PANTHER" id="PTHR33322">
    <property type="entry name" value="BAG DOMAIN CONTAINING PROTEIN, EXPRESSED"/>
    <property type="match status" value="1"/>
</dbReference>
<organism evidence="4 5">
    <name type="scientific">Vanilla planifolia</name>
    <name type="common">Vanilla</name>
    <dbReference type="NCBI Taxonomy" id="51239"/>
    <lineage>
        <taxon>Eukaryota</taxon>
        <taxon>Viridiplantae</taxon>
        <taxon>Streptophyta</taxon>
        <taxon>Embryophyta</taxon>
        <taxon>Tracheophyta</taxon>
        <taxon>Spermatophyta</taxon>
        <taxon>Magnoliopsida</taxon>
        <taxon>Liliopsida</taxon>
        <taxon>Asparagales</taxon>
        <taxon>Orchidaceae</taxon>
        <taxon>Vanilloideae</taxon>
        <taxon>Vanilleae</taxon>
        <taxon>Vanilla</taxon>
    </lineage>
</organism>
<dbReference type="GO" id="GO:0009506">
    <property type="term" value="C:plasmodesma"/>
    <property type="evidence" value="ECO:0007669"/>
    <property type="project" value="TreeGrafter"/>
</dbReference>
<evidence type="ECO:0000313" key="4">
    <source>
        <dbReference type="EMBL" id="KAG0459020.1"/>
    </source>
</evidence>
<accession>A0A835PRP3</accession>
<evidence type="ECO:0000259" key="3">
    <source>
        <dbReference type="Pfam" id="PF02179"/>
    </source>
</evidence>
<comment type="caution">
    <text evidence="4">The sequence shown here is derived from an EMBL/GenBank/DDBJ whole genome shotgun (WGS) entry which is preliminary data.</text>
</comment>
<dbReference type="GO" id="GO:0006457">
    <property type="term" value="P:protein folding"/>
    <property type="evidence" value="ECO:0007669"/>
    <property type="project" value="TreeGrafter"/>
</dbReference>